<accession>A0ABD0R716</accession>
<evidence type="ECO:0000313" key="4">
    <source>
        <dbReference type="Proteomes" id="UP001529510"/>
    </source>
</evidence>
<dbReference type="PROSITE" id="PS51361">
    <property type="entry name" value="TENEURIN_N"/>
    <property type="match status" value="1"/>
</dbReference>
<gene>
    <name evidence="3" type="ORF">M9458_012018</name>
</gene>
<name>A0ABD0R716_CIRMR</name>
<feature type="non-terminal residue" evidence="3">
    <location>
        <position position="70"/>
    </location>
</feature>
<sequence>FTFRPLPPPPPPPHACTCARPAPAPLPEVVQRSTLPARCQPLDSGNKAGQDDNGQTHNTWALNSNIPLET</sequence>
<proteinExistence type="predicted"/>
<evidence type="ECO:0000313" key="3">
    <source>
        <dbReference type="EMBL" id="KAL0193722.1"/>
    </source>
</evidence>
<dbReference type="Proteomes" id="UP001529510">
    <property type="component" value="Unassembled WGS sequence"/>
</dbReference>
<feature type="domain" description="Teneurin N-terminal" evidence="2">
    <location>
        <begin position="1"/>
        <end position="70"/>
    </location>
</feature>
<evidence type="ECO:0000256" key="1">
    <source>
        <dbReference type="SAM" id="MobiDB-lite"/>
    </source>
</evidence>
<evidence type="ECO:0000259" key="2">
    <source>
        <dbReference type="PROSITE" id="PS51361"/>
    </source>
</evidence>
<keyword evidence="4" id="KW-1185">Reference proteome</keyword>
<feature type="compositionally biased region" description="Polar residues" evidence="1">
    <location>
        <begin position="52"/>
        <end position="70"/>
    </location>
</feature>
<organism evidence="3 4">
    <name type="scientific">Cirrhinus mrigala</name>
    <name type="common">Mrigala</name>
    <dbReference type="NCBI Taxonomy" id="683832"/>
    <lineage>
        <taxon>Eukaryota</taxon>
        <taxon>Metazoa</taxon>
        <taxon>Chordata</taxon>
        <taxon>Craniata</taxon>
        <taxon>Vertebrata</taxon>
        <taxon>Euteleostomi</taxon>
        <taxon>Actinopterygii</taxon>
        <taxon>Neopterygii</taxon>
        <taxon>Teleostei</taxon>
        <taxon>Ostariophysi</taxon>
        <taxon>Cypriniformes</taxon>
        <taxon>Cyprinidae</taxon>
        <taxon>Labeoninae</taxon>
        <taxon>Labeonini</taxon>
        <taxon>Cirrhinus</taxon>
    </lineage>
</organism>
<feature type="region of interest" description="Disordered" evidence="1">
    <location>
        <begin position="38"/>
        <end position="70"/>
    </location>
</feature>
<comment type="caution">
    <text evidence="3">The sequence shown here is derived from an EMBL/GenBank/DDBJ whole genome shotgun (WGS) entry which is preliminary data.</text>
</comment>
<dbReference type="InterPro" id="IPR009471">
    <property type="entry name" value="Ten_N"/>
</dbReference>
<dbReference type="EMBL" id="JAMKFB020000005">
    <property type="protein sequence ID" value="KAL0193722.1"/>
    <property type="molecule type" value="Genomic_DNA"/>
</dbReference>
<feature type="non-terminal residue" evidence="3">
    <location>
        <position position="1"/>
    </location>
</feature>
<reference evidence="3 4" key="1">
    <citation type="submission" date="2024-05" db="EMBL/GenBank/DDBJ databases">
        <title>Genome sequencing and assembly of Indian major carp, Cirrhinus mrigala (Hamilton, 1822).</title>
        <authorList>
            <person name="Mohindra V."/>
            <person name="Chowdhury L.M."/>
            <person name="Lal K."/>
            <person name="Jena J.K."/>
        </authorList>
    </citation>
    <scope>NUCLEOTIDE SEQUENCE [LARGE SCALE GENOMIC DNA]</scope>
    <source>
        <strain evidence="3">CM1030</strain>
        <tissue evidence="3">Blood</tissue>
    </source>
</reference>
<protein>
    <recommendedName>
        <fullName evidence="2">Teneurin N-terminal domain-containing protein</fullName>
    </recommendedName>
</protein>
<dbReference type="AlphaFoldDB" id="A0ABD0R716"/>